<sequence>MNAHSATRQAMHLLLALVIALPVLIAGQVPAQAAGTHITEDHAIKLTLEDDGKRLLAMTDTAVHQVALAPSVWYDITANLALAAPALSVDQAVYAAQVGMPAVYFRSPADREWQSAALSAEGFGTVFSFIARNGKWYAADAASTGITSPITINVRISSDQGATWDTYSLPSSYTISGALNPLVVSSVEAVYLNDGKSIYKLDENRTWSSIPVLPDADGFSYAYTGVAVNAANELYANIRKYSPLQPLNHSAKLYKYDESAPQWVEITDSPSASMQLYTDSDGGMHAATGLVMNGETPNAYIYRVDDLGFTVGATLDSLAQARYGIAYDDGYYYILDADGKTIRTTNPDFSTGQTPPDLSPDVTDNDDVHPLELTFEDNDDWRSKITNVTIKKDDEPISAAYEFDPGVLRFPQALPAGTYLIEIEADGYKTTTVQQQVRITAPVLQADTTKNDTANEITLTFADNAAWRGAVTSVAVDGSTAEPGTYELSEGKLVFSAGALPVGSLEIVIHAAGYPDASVTQMVTLPPKPPSGSSSSSGSGGQTQEILKADVLGGSRTGSVVSQVEIVRTTDNQGRKSDKVSFTSELAAAAAEALKSAGASQAVIVIPDAKDEVAELQVSLPREALNVLAASGIDLRIETRGVSVQIPAASLKASQGDLYFRVVPVKDTDEQRKAAERAQANGSSAASPHAVIVGRPLTIETNLQSHPVELALPIGSYPAGQIDRLRIYIEHSDGTTEWLKGELAEDLSGGSAIRFTVTKFSTFMVLDIGPVESTELPQPYIFGYGDGTFRPEQQVTRGQFAAILSRSYGSTAVNSSTASYQDEAQFPSWAVDDIGRVSALGLMQGYNDGTFRADRAVTRAEAAAIIARWAKLDLSGEFVGFTDTHGHWASAAIAAAAKAKLVDGYKDGSFAPDRELSRAEAVVLIHRLIGRSAQNDQTPRWSDVPRTHWAFGEIQAAGSTIAP</sequence>
<feature type="chain" id="PRO_5045260596" evidence="2">
    <location>
        <begin position="34"/>
        <end position="963"/>
    </location>
</feature>
<comment type="caution">
    <text evidence="4">The sequence shown here is derived from an EMBL/GenBank/DDBJ whole genome shotgun (WGS) entry which is preliminary data.</text>
</comment>
<proteinExistence type="predicted"/>
<feature type="region of interest" description="Disordered" evidence="1">
    <location>
        <begin position="522"/>
        <end position="543"/>
    </location>
</feature>
<evidence type="ECO:0000313" key="4">
    <source>
        <dbReference type="EMBL" id="MFC7149703.1"/>
    </source>
</evidence>
<organism evidence="4 5">
    <name type="scientific">Cohnella cellulosilytica</name>
    <dbReference type="NCBI Taxonomy" id="986710"/>
    <lineage>
        <taxon>Bacteria</taxon>
        <taxon>Bacillati</taxon>
        <taxon>Bacillota</taxon>
        <taxon>Bacilli</taxon>
        <taxon>Bacillales</taxon>
        <taxon>Paenibacillaceae</taxon>
        <taxon>Cohnella</taxon>
    </lineage>
</organism>
<gene>
    <name evidence="4" type="ORF">ACFQMJ_14355</name>
</gene>
<feature type="domain" description="SLH" evidence="3">
    <location>
        <begin position="751"/>
        <end position="816"/>
    </location>
</feature>
<evidence type="ECO:0000313" key="5">
    <source>
        <dbReference type="Proteomes" id="UP001596378"/>
    </source>
</evidence>
<dbReference type="SUPFAM" id="SSF63829">
    <property type="entry name" value="Calcium-dependent phosphotriesterase"/>
    <property type="match status" value="1"/>
</dbReference>
<dbReference type="EMBL" id="JBHTAI010000008">
    <property type="protein sequence ID" value="MFC7149703.1"/>
    <property type="molecule type" value="Genomic_DNA"/>
</dbReference>
<name>A0ABW2F9M4_9BACL</name>
<accession>A0ABW2F9M4</accession>
<keyword evidence="5" id="KW-1185">Reference proteome</keyword>
<feature type="domain" description="SLH" evidence="3">
    <location>
        <begin position="881"/>
        <end position="939"/>
    </location>
</feature>
<evidence type="ECO:0000256" key="1">
    <source>
        <dbReference type="SAM" id="MobiDB-lite"/>
    </source>
</evidence>
<evidence type="ECO:0000256" key="2">
    <source>
        <dbReference type="SAM" id="SignalP"/>
    </source>
</evidence>
<dbReference type="PANTHER" id="PTHR43308">
    <property type="entry name" value="OUTER MEMBRANE PROTEIN ALPHA-RELATED"/>
    <property type="match status" value="1"/>
</dbReference>
<dbReference type="PROSITE" id="PS51272">
    <property type="entry name" value="SLH"/>
    <property type="match status" value="3"/>
</dbReference>
<dbReference type="Proteomes" id="UP001596378">
    <property type="component" value="Unassembled WGS sequence"/>
</dbReference>
<protein>
    <submittedName>
        <fullName evidence="4">S-layer homology domain-containing protein</fullName>
    </submittedName>
</protein>
<dbReference type="InterPro" id="IPR051465">
    <property type="entry name" value="Cell_Envelope_Struct_Comp"/>
</dbReference>
<dbReference type="Pfam" id="PF00395">
    <property type="entry name" value="SLH"/>
    <property type="match status" value="3"/>
</dbReference>
<dbReference type="InterPro" id="IPR001119">
    <property type="entry name" value="SLH_dom"/>
</dbReference>
<feature type="signal peptide" evidence="2">
    <location>
        <begin position="1"/>
        <end position="33"/>
    </location>
</feature>
<evidence type="ECO:0000259" key="3">
    <source>
        <dbReference type="PROSITE" id="PS51272"/>
    </source>
</evidence>
<dbReference type="RefSeq" id="WP_378049099.1">
    <property type="nucleotide sequence ID" value="NZ_JBHMDN010000020.1"/>
</dbReference>
<dbReference type="InterPro" id="IPR011432">
    <property type="entry name" value="Shr-like_HID"/>
</dbReference>
<reference evidence="5" key="1">
    <citation type="journal article" date="2019" name="Int. J. Syst. Evol. Microbiol.">
        <title>The Global Catalogue of Microorganisms (GCM) 10K type strain sequencing project: providing services to taxonomists for standard genome sequencing and annotation.</title>
        <authorList>
            <consortium name="The Broad Institute Genomics Platform"/>
            <consortium name="The Broad Institute Genome Sequencing Center for Infectious Disease"/>
            <person name="Wu L."/>
            <person name="Ma J."/>
        </authorList>
    </citation>
    <scope>NUCLEOTIDE SEQUENCE [LARGE SCALE GENOMIC DNA]</scope>
    <source>
        <strain evidence="5">KCTC 12907</strain>
    </source>
</reference>
<keyword evidence="2" id="KW-0732">Signal</keyword>
<feature type="domain" description="SLH" evidence="3">
    <location>
        <begin position="817"/>
        <end position="880"/>
    </location>
</feature>
<dbReference type="Pfam" id="PF07550">
    <property type="entry name" value="Shr-like_HID"/>
    <property type="match status" value="2"/>
</dbReference>